<sequence>MELLGGWSPFSSKDKVKMIKNWLKKQSLLSIYQKKEPEMNPDLEREVPVASPSFRKVQRQSQNTSEETERSKEGSSHEKSIQYGQNPYQAHIQGTGKYEKDFYTQIIHPVRYIRSIIDSKVNNFDKEVKELSSKIKDLRKNDQTFTEWCKVKNSRLESISKKCDRIGSKFQVKSDELENILINQINDQLTAVKYNVLEIVDNTNPFATHLERHDSERNKLKNEVIEHVEQINNKNEPNSHMHRNSTPLTK</sequence>
<keyword evidence="3" id="KW-1185">Reference proteome</keyword>
<proteinExistence type="predicted"/>
<dbReference type="EMBL" id="AVOT02008639">
    <property type="protein sequence ID" value="MBW0486404.1"/>
    <property type="molecule type" value="Genomic_DNA"/>
</dbReference>
<evidence type="ECO:0000313" key="3">
    <source>
        <dbReference type="Proteomes" id="UP000765509"/>
    </source>
</evidence>
<evidence type="ECO:0000313" key="2">
    <source>
        <dbReference type="EMBL" id="MBW0486404.1"/>
    </source>
</evidence>
<gene>
    <name evidence="2" type="ORF">O181_026119</name>
</gene>
<name>A0A9Q3CJC8_9BASI</name>
<dbReference type="AlphaFoldDB" id="A0A9Q3CJC8"/>
<evidence type="ECO:0000256" key="1">
    <source>
        <dbReference type="SAM" id="MobiDB-lite"/>
    </source>
</evidence>
<comment type="caution">
    <text evidence="2">The sequence shown here is derived from an EMBL/GenBank/DDBJ whole genome shotgun (WGS) entry which is preliminary data.</text>
</comment>
<feature type="compositionally biased region" description="Basic and acidic residues" evidence="1">
    <location>
        <begin position="67"/>
        <end position="80"/>
    </location>
</feature>
<feature type="region of interest" description="Disordered" evidence="1">
    <location>
        <begin position="35"/>
        <end position="85"/>
    </location>
</feature>
<accession>A0A9Q3CJC8</accession>
<protein>
    <submittedName>
        <fullName evidence="2">Uncharacterized protein</fullName>
    </submittedName>
</protein>
<reference evidence="2" key="1">
    <citation type="submission" date="2021-03" db="EMBL/GenBank/DDBJ databases">
        <title>Draft genome sequence of rust myrtle Austropuccinia psidii MF-1, a brazilian biotype.</title>
        <authorList>
            <person name="Quecine M.C."/>
            <person name="Pachon D.M.R."/>
            <person name="Bonatelli M.L."/>
            <person name="Correr F.H."/>
            <person name="Franceschini L.M."/>
            <person name="Leite T.F."/>
            <person name="Margarido G.R.A."/>
            <person name="Almeida C.A."/>
            <person name="Ferrarezi J.A."/>
            <person name="Labate C.A."/>
        </authorList>
    </citation>
    <scope>NUCLEOTIDE SEQUENCE</scope>
    <source>
        <strain evidence="2">MF-1</strain>
    </source>
</reference>
<feature type="compositionally biased region" description="Basic and acidic residues" evidence="1">
    <location>
        <begin position="35"/>
        <end position="47"/>
    </location>
</feature>
<dbReference type="Proteomes" id="UP000765509">
    <property type="component" value="Unassembled WGS sequence"/>
</dbReference>
<organism evidence="2 3">
    <name type="scientific">Austropuccinia psidii MF-1</name>
    <dbReference type="NCBI Taxonomy" id="1389203"/>
    <lineage>
        <taxon>Eukaryota</taxon>
        <taxon>Fungi</taxon>
        <taxon>Dikarya</taxon>
        <taxon>Basidiomycota</taxon>
        <taxon>Pucciniomycotina</taxon>
        <taxon>Pucciniomycetes</taxon>
        <taxon>Pucciniales</taxon>
        <taxon>Sphaerophragmiaceae</taxon>
        <taxon>Austropuccinia</taxon>
    </lineage>
</organism>